<evidence type="ECO:0000313" key="1">
    <source>
        <dbReference type="EMBL" id="KDR71131.1"/>
    </source>
</evidence>
<keyword evidence="2" id="KW-1185">Reference proteome</keyword>
<reference evidence="2" key="1">
    <citation type="journal article" date="2014" name="Proc. Natl. Acad. Sci. U.S.A.">
        <title>Extensive sampling of basidiomycete genomes demonstrates inadequacy of the white-rot/brown-rot paradigm for wood decay fungi.</title>
        <authorList>
            <person name="Riley R."/>
            <person name="Salamov A.A."/>
            <person name="Brown D.W."/>
            <person name="Nagy L.G."/>
            <person name="Floudas D."/>
            <person name="Held B.W."/>
            <person name="Levasseur A."/>
            <person name="Lombard V."/>
            <person name="Morin E."/>
            <person name="Otillar R."/>
            <person name="Lindquist E.A."/>
            <person name="Sun H."/>
            <person name="LaButti K.M."/>
            <person name="Schmutz J."/>
            <person name="Jabbour D."/>
            <person name="Luo H."/>
            <person name="Baker S.E."/>
            <person name="Pisabarro A.G."/>
            <person name="Walton J.D."/>
            <person name="Blanchette R.A."/>
            <person name="Henrissat B."/>
            <person name="Martin F."/>
            <person name="Cullen D."/>
            <person name="Hibbett D.S."/>
            <person name="Grigoriev I.V."/>
        </authorList>
    </citation>
    <scope>NUCLEOTIDE SEQUENCE [LARGE SCALE GENOMIC DNA]</scope>
    <source>
        <strain evidence="2">CBS 339.88</strain>
    </source>
</reference>
<accession>A0A067SJP6</accession>
<proteinExistence type="predicted"/>
<dbReference type="Proteomes" id="UP000027222">
    <property type="component" value="Unassembled WGS sequence"/>
</dbReference>
<dbReference type="AlphaFoldDB" id="A0A067SJP6"/>
<protein>
    <submittedName>
        <fullName evidence="1">Uncharacterized protein</fullName>
    </submittedName>
</protein>
<dbReference type="HOGENOM" id="CLU_1758931_0_0_1"/>
<name>A0A067SJP6_GALM3</name>
<sequence length="148" mass="16628">MGVLCRQEENLANTRNSQLCPTPFFVRFSQHSHAQYGSETTRGREKRSQLRGRVSKLIGEHQATDESAPTNSTGFNSILFILCPPYSSKPPPDTLYQGSSACFPAVVNAIPGSRLLLDDYRLEDHLQVPALYMGWEDREKIEQEKKAA</sequence>
<gene>
    <name evidence="1" type="ORF">GALMADRAFT_807444</name>
</gene>
<evidence type="ECO:0000313" key="2">
    <source>
        <dbReference type="Proteomes" id="UP000027222"/>
    </source>
</evidence>
<organism evidence="1 2">
    <name type="scientific">Galerina marginata (strain CBS 339.88)</name>
    <dbReference type="NCBI Taxonomy" id="685588"/>
    <lineage>
        <taxon>Eukaryota</taxon>
        <taxon>Fungi</taxon>
        <taxon>Dikarya</taxon>
        <taxon>Basidiomycota</taxon>
        <taxon>Agaricomycotina</taxon>
        <taxon>Agaricomycetes</taxon>
        <taxon>Agaricomycetidae</taxon>
        <taxon>Agaricales</taxon>
        <taxon>Agaricineae</taxon>
        <taxon>Strophariaceae</taxon>
        <taxon>Galerina</taxon>
    </lineage>
</organism>
<dbReference type="EMBL" id="KL142394">
    <property type="protein sequence ID" value="KDR71131.1"/>
    <property type="molecule type" value="Genomic_DNA"/>
</dbReference>